<feature type="region of interest" description="Disordered" evidence="1">
    <location>
        <begin position="38"/>
        <end position="58"/>
    </location>
</feature>
<evidence type="ECO:0000313" key="3">
    <source>
        <dbReference type="EMBL" id="UYO61152.1"/>
    </source>
</evidence>
<organism evidence="3 4">
    <name type="scientific">Acetobacterium wieringae</name>
    <dbReference type="NCBI Taxonomy" id="52694"/>
    <lineage>
        <taxon>Bacteria</taxon>
        <taxon>Bacillati</taxon>
        <taxon>Bacillota</taxon>
        <taxon>Clostridia</taxon>
        <taxon>Eubacteriales</taxon>
        <taxon>Eubacteriaceae</taxon>
        <taxon>Acetobacterium</taxon>
    </lineage>
</organism>
<dbReference type="Proteomes" id="UP001163550">
    <property type="component" value="Chromosome"/>
</dbReference>
<accession>A0ABY6H9J2</accession>
<keyword evidence="2" id="KW-0732">Signal</keyword>
<protein>
    <recommendedName>
        <fullName evidence="5">Clostridial hydrophobic W</fullName>
    </recommendedName>
</protein>
<dbReference type="RefSeq" id="WP_228879590.1">
    <property type="nucleotide sequence ID" value="NZ_CABIIK010000015.1"/>
</dbReference>
<keyword evidence="4" id="KW-1185">Reference proteome</keyword>
<evidence type="ECO:0000256" key="1">
    <source>
        <dbReference type="SAM" id="MobiDB-lite"/>
    </source>
</evidence>
<dbReference type="Pfam" id="PF07538">
    <property type="entry name" value="ChW"/>
    <property type="match status" value="3"/>
</dbReference>
<dbReference type="InterPro" id="IPR006637">
    <property type="entry name" value="ChW"/>
</dbReference>
<evidence type="ECO:0000256" key="2">
    <source>
        <dbReference type="SAM" id="SignalP"/>
    </source>
</evidence>
<reference evidence="3" key="1">
    <citation type="submission" date="2021-11" db="EMBL/GenBank/DDBJ databases">
        <title>Isoprene-degrading acetogen.</title>
        <authorList>
            <person name="Yang Y."/>
            <person name="Jin H."/>
            <person name="Yan J."/>
        </authorList>
    </citation>
    <scope>NUCLEOTIDE SEQUENCE</scope>
    <source>
        <strain evidence="3">Berkeley</strain>
    </source>
</reference>
<sequence length="825" mass="88134">MKQLKCLLVIVLLAAMIGASPVLAQEASGNWLKNDGVWSEPSDWPDSQPSRDTSQPSNLISTAGGPVIVQQPQDVSFKIPYPASMSITVENPETCDFQWQWRLHKEGEEDVWLDFEGPGAQRSTLDYKITGYQMYNEIVRCVVTSKSDASKVTVSDPATFIQDGEPSDYYATLGDQIVAMGQTVNLTGGGQARLSSDGKTLTLENANLSYSSDFNSYYQGIGIQYVATADEQDNAVTLELIGENIIYADTEKSYRTGDGIRPSFSGLQFLQRNPQGASTDLMTLKIGGSGQLRLDSPTQKAGDIFDYYGIYAPAFVRLTDQAQVTISNKFEGILCADLVMDEKTALTVAAESSALEIRTLNEAPGNLTLKPEAVLDAKAKMGTVVTVFGNGQVNAEAATIKLEGKMSATDLPYTDDPIIVAGLTTNHPQTADPGAGDVTLKNCQLETSLSTDHQQIQFQQGLKVAGDFVVDGGSVTIDSEILDKAANSRGVIGLQGDNVSFKNGAVIESSVAGSNLVMSAIAGDQMSIDDAVVNTVIDNSAGRFDASETEVVGLGAQHMNINLTGATGRVNAQILGYNNGLPLANYLTSSDTRQDYDPAYQAGALTLAGKAQFIVPAGSQATLNQASLEAHQVLGDPQNKYSVYEATYNKNDTSKAVQQITIADSTPVGTVSYSTQIQNIGWQQAVTNGAISGTTGQALRLEAIKINLDGFPETGSIEYRSHIQNKGWEPGFKSAGEISGTVGEGLRLEAIEIRLTGAMAEKYDVYYQVHAKNFGWLNWAKNGDPAGTEGQSLRLEAIRIQVVPKGTVISSEGTNPLAYVTLADL</sequence>
<feature type="signal peptide" evidence="2">
    <location>
        <begin position="1"/>
        <end position="24"/>
    </location>
</feature>
<feature type="compositionally biased region" description="Polar residues" evidence="1">
    <location>
        <begin position="45"/>
        <end position="58"/>
    </location>
</feature>
<name>A0ABY6H9J2_9FIRM</name>
<evidence type="ECO:0008006" key="5">
    <source>
        <dbReference type="Google" id="ProtNLM"/>
    </source>
</evidence>
<gene>
    <name evidence="3" type="ORF">LNN31_10175</name>
</gene>
<proteinExistence type="predicted"/>
<dbReference type="EMBL" id="CP087994">
    <property type="protein sequence ID" value="UYO61152.1"/>
    <property type="molecule type" value="Genomic_DNA"/>
</dbReference>
<evidence type="ECO:0000313" key="4">
    <source>
        <dbReference type="Proteomes" id="UP001163550"/>
    </source>
</evidence>
<feature type="chain" id="PRO_5046486885" description="Clostridial hydrophobic W" evidence="2">
    <location>
        <begin position="25"/>
        <end position="825"/>
    </location>
</feature>
<dbReference type="SMART" id="SM00728">
    <property type="entry name" value="ChW"/>
    <property type="match status" value="3"/>
</dbReference>